<reference evidence="2" key="1">
    <citation type="submission" date="2022-11" db="UniProtKB">
        <authorList>
            <consortium name="WormBaseParasite"/>
        </authorList>
    </citation>
    <scope>IDENTIFICATION</scope>
</reference>
<accession>A0A914H2P1</accession>
<dbReference type="WBParaSite" id="Gr19_v10_g12686.t1">
    <property type="protein sequence ID" value="Gr19_v10_g12686.t1"/>
    <property type="gene ID" value="Gr19_v10_g12686"/>
</dbReference>
<dbReference type="Proteomes" id="UP000887572">
    <property type="component" value="Unplaced"/>
</dbReference>
<keyword evidence="1" id="KW-1185">Reference proteome</keyword>
<organism evidence="1 2">
    <name type="scientific">Globodera rostochiensis</name>
    <name type="common">Golden nematode worm</name>
    <name type="synonym">Heterodera rostochiensis</name>
    <dbReference type="NCBI Taxonomy" id="31243"/>
    <lineage>
        <taxon>Eukaryota</taxon>
        <taxon>Metazoa</taxon>
        <taxon>Ecdysozoa</taxon>
        <taxon>Nematoda</taxon>
        <taxon>Chromadorea</taxon>
        <taxon>Rhabditida</taxon>
        <taxon>Tylenchina</taxon>
        <taxon>Tylenchomorpha</taxon>
        <taxon>Tylenchoidea</taxon>
        <taxon>Heteroderidae</taxon>
        <taxon>Heteroderinae</taxon>
        <taxon>Globodera</taxon>
    </lineage>
</organism>
<proteinExistence type="predicted"/>
<evidence type="ECO:0000313" key="2">
    <source>
        <dbReference type="WBParaSite" id="Gr19_v10_g12686.t1"/>
    </source>
</evidence>
<evidence type="ECO:0000313" key="1">
    <source>
        <dbReference type="Proteomes" id="UP000887572"/>
    </source>
</evidence>
<name>A0A914H2P1_GLORO</name>
<dbReference type="AlphaFoldDB" id="A0A914H2P1"/>
<protein>
    <submittedName>
        <fullName evidence="2">Protein kinase domain-containing protein</fullName>
    </submittedName>
</protein>
<sequence length="76" mass="8925">MSDTPKEAEKRLVEAHFLRQPYPTDIWDLGCILYDDLSVPLVGSERTGWLPNRRQRSDRCVIDRWTEGPVPLRMEL</sequence>